<dbReference type="EMBL" id="DAKRPA010000061">
    <property type="protein sequence ID" value="DBA00564.1"/>
    <property type="molecule type" value="Genomic_DNA"/>
</dbReference>
<evidence type="ECO:0000313" key="2">
    <source>
        <dbReference type="Proteomes" id="UP001146120"/>
    </source>
</evidence>
<evidence type="ECO:0000313" key="1">
    <source>
        <dbReference type="EMBL" id="DBA00564.1"/>
    </source>
</evidence>
<comment type="caution">
    <text evidence="1">The sequence shown here is derived from an EMBL/GenBank/DDBJ whole genome shotgun (WGS) entry which is preliminary data.</text>
</comment>
<accession>A0AAV2Z3D1</accession>
<name>A0AAV2Z3D1_9STRA</name>
<gene>
    <name evidence="1" type="ORF">N0F65_007693</name>
</gene>
<keyword evidence="2" id="KW-1185">Reference proteome</keyword>
<reference evidence="1" key="2">
    <citation type="journal article" date="2023" name="Microbiol Resour">
        <title>Decontamination and Annotation of the Draft Genome Sequence of the Oomycete Lagenidium giganteum ARSEF 373.</title>
        <authorList>
            <person name="Morgan W.R."/>
            <person name="Tartar A."/>
        </authorList>
    </citation>
    <scope>NUCLEOTIDE SEQUENCE</scope>
    <source>
        <strain evidence="1">ARSEF 373</strain>
    </source>
</reference>
<protein>
    <submittedName>
        <fullName evidence="1">Uncharacterized protein</fullName>
    </submittedName>
</protein>
<reference evidence="1" key="1">
    <citation type="submission" date="2022-11" db="EMBL/GenBank/DDBJ databases">
        <authorList>
            <person name="Morgan W.R."/>
            <person name="Tartar A."/>
        </authorList>
    </citation>
    <scope>NUCLEOTIDE SEQUENCE</scope>
    <source>
        <strain evidence="1">ARSEF 373</strain>
    </source>
</reference>
<organism evidence="1 2">
    <name type="scientific">Lagenidium giganteum</name>
    <dbReference type="NCBI Taxonomy" id="4803"/>
    <lineage>
        <taxon>Eukaryota</taxon>
        <taxon>Sar</taxon>
        <taxon>Stramenopiles</taxon>
        <taxon>Oomycota</taxon>
        <taxon>Peronosporomycetes</taxon>
        <taxon>Pythiales</taxon>
        <taxon>Pythiaceae</taxon>
    </lineage>
</organism>
<dbReference type="AlphaFoldDB" id="A0AAV2Z3D1"/>
<dbReference type="Proteomes" id="UP001146120">
    <property type="component" value="Unassembled WGS sequence"/>
</dbReference>
<proteinExistence type="predicted"/>
<dbReference type="Gene3D" id="3.30.420.10">
    <property type="entry name" value="Ribonuclease H-like superfamily/Ribonuclease H"/>
    <property type="match status" value="1"/>
</dbReference>
<sequence>MNQSPCLKQQHKVARLECVTTMFDYGDMWKSVVFSDEKKWTLDGPDGIRFYWHDLRKEPRSFFNRRWAVVR</sequence>
<dbReference type="InterPro" id="IPR036397">
    <property type="entry name" value="RNaseH_sf"/>
</dbReference>
<dbReference type="GO" id="GO:0003676">
    <property type="term" value="F:nucleic acid binding"/>
    <property type="evidence" value="ECO:0007669"/>
    <property type="project" value="InterPro"/>
</dbReference>